<reference evidence="2" key="2">
    <citation type="journal article" date="2023" name="Science">
        <title>Genomic signatures of disease resistance in endangered staghorn corals.</title>
        <authorList>
            <person name="Vollmer S.V."/>
            <person name="Selwyn J.D."/>
            <person name="Despard B.A."/>
            <person name="Roesel C.L."/>
        </authorList>
    </citation>
    <scope>NUCLEOTIDE SEQUENCE</scope>
    <source>
        <strain evidence="2">K2</strain>
    </source>
</reference>
<feature type="active site" evidence="1">
    <location>
        <position position="23"/>
    </location>
</feature>
<dbReference type="GO" id="GO:0006528">
    <property type="term" value="P:asparagine metabolic process"/>
    <property type="evidence" value="ECO:0007669"/>
    <property type="project" value="UniProtKB-ARBA"/>
</dbReference>
<dbReference type="EMBL" id="JARQWQ010000074">
    <property type="protein sequence ID" value="KAK2553867.1"/>
    <property type="molecule type" value="Genomic_DNA"/>
</dbReference>
<dbReference type="AlphaFoldDB" id="A0AAD9Q333"/>
<name>A0AAD9Q333_ACRCE</name>
<dbReference type="SUPFAM" id="SSF53774">
    <property type="entry name" value="Glutaminase/Asparaginase"/>
    <property type="match status" value="1"/>
</dbReference>
<dbReference type="Proteomes" id="UP001249851">
    <property type="component" value="Unassembled WGS sequence"/>
</dbReference>
<keyword evidence="3" id="KW-1185">Reference proteome</keyword>
<dbReference type="PANTHER" id="PTHR11707:SF28">
    <property type="entry name" value="60 KDA LYSOPHOSPHOLIPASE"/>
    <property type="match status" value="1"/>
</dbReference>
<dbReference type="Gene3D" id="3.40.50.1170">
    <property type="entry name" value="L-asparaginase, N-terminal domain"/>
    <property type="match status" value="1"/>
</dbReference>
<dbReference type="GO" id="GO:0004067">
    <property type="term" value="F:asparaginase activity"/>
    <property type="evidence" value="ECO:0007669"/>
    <property type="project" value="TreeGrafter"/>
</dbReference>
<dbReference type="PROSITE" id="PS00144">
    <property type="entry name" value="ASN_GLN_ASE_1"/>
    <property type="match status" value="1"/>
</dbReference>
<organism evidence="2 3">
    <name type="scientific">Acropora cervicornis</name>
    <name type="common">Staghorn coral</name>
    <dbReference type="NCBI Taxonomy" id="6130"/>
    <lineage>
        <taxon>Eukaryota</taxon>
        <taxon>Metazoa</taxon>
        <taxon>Cnidaria</taxon>
        <taxon>Anthozoa</taxon>
        <taxon>Hexacorallia</taxon>
        <taxon>Scleractinia</taxon>
        <taxon>Astrocoeniina</taxon>
        <taxon>Acroporidae</taxon>
        <taxon>Acropora</taxon>
    </lineage>
</organism>
<sequence>MIEVSSSNQMRKSKVLVLYTGGTIGMKKMDSGYEPKPGFLQSQLKRLPMLYDEEYMGNDLEREPALDRNDNTDCHINAWSSCFVLHQGILPH</sequence>
<dbReference type="PIRSF" id="PIRSF500176">
    <property type="entry name" value="L_ASNase"/>
    <property type="match status" value="1"/>
</dbReference>
<dbReference type="InterPro" id="IPR020827">
    <property type="entry name" value="Asparaginase/glutaminase_AS1"/>
</dbReference>
<proteinExistence type="predicted"/>
<dbReference type="InterPro" id="IPR036152">
    <property type="entry name" value="Asp/glu_Ase-like_sf"/>
</dbReference>
<reference evidence="2" key="1">
    <citation type="journal article" date="2023" name="G3 (Bethesda)">
        <title>Whole genome assembly and annotation of the endangered Caribbean coral Acropora cervicornis.</title>
        <authorList>
            <person name="Selwyn J.D."/>
            <person name="Vollmer S.V."/>
        </authorList>
    </citation>
    <scope>NUCLEOTIDE SEQUENCE</scope>
    <source>
        <strain evidence="2">K2</strain>
    </source>
</reference>
<accession>A0AAD9Q333</accession>
<dbReference type="PIRSF" id="PIRSF001220">
    <property type="entry name" value="L-ASNase_gatD"/>
    <property type="match status" value="1"/>
</dbReference>
<dbReference type="InterPro" id="IPR037152">
    <property type="entry name" value="L-asparaginase_N_sf"/>
</dbReference>
<dbReference type="PANTHER" id="PTHR11707">
    <property type="entry name" value="L-ASPARAGINASE"/>
    <property type="match status" value="1"/>
</dbReference>
<gene>
    <name evidence="2" type="ORF">P5673_024864</name>
</gene>
<dbReference type="InterPro" id="IPR006034">
    <property type="entry name" value="Asparaginase/glutaminase-like"/>
</dbReference>
<evidence type="ECO:0000313" key="2">
    <source>
        <dbReference type="EMBL" id="KAK2553867.1"/>
    </source>
</evidence>
<evidence type="ECO:0000256" key="1">
    <source>
        <dbReference type="PROSITE-ProRule" id="PRU10099"/>
    </source>
</evidence>
<comment type="caution">
    <text evidence="2">The sequence shown here is derived from an EMBL/GenBank/DDBJ whole genome shotgun (WGS) entry which is preliminary data.</text>
</comment>
<evidence type="ECO:0000313" key="3">
    <source>
        <dbReference type="Proteomes" id="UP001249851"/>
    </source>
</evidence>
<protein>
    <submittedName>
        <fullName evidence="2">L-asparaginase</fullName>
    </submittedName>
</protein>